<feature type="compositionally biased region" description="Low complexity" evidence="1">
    <location>
        <begin position="10"/>
        <end position="29"/>
    </location>
</feature>
<keyword evidence="3" id="KW-1185">Reference proteome</keyword>
<feature type="compositionally biased region" description="Polar residues" evidence="1">
    <location>
        <begin position="44"/>
        <end position="62"/>
    </location>
</feature>
<evidence type="ECO:0000256" key="1">
    <source>
        <dbReference type="SAM" id="MobiDB-lite"/>
    </source>
</evidence>
<feature type="region of interest" description="Disordered" evidence="1">
    <location>
        <begin position="113"/>
        <end position="144"/>
    </location>
</feature>
<dbReference type="GeneID" id="109410075"/>
<evidence type="ECO:0000313" key="3">
    <source>
        <dbReference type="Proteomes" id="UP000069940"/>
    </source>
</evidence>
<proteinExistence type="predicted"/>
<reference evidence="2" key="2">
    <citation type="submission" date="2025-05" db="UniProtKB">
        <authorList>
            <consortium name="EnsemblMetazoa"/>
        </authorList>
    </citation>
    <scope>IDENTIFICATION</scope>
    <source>
        <strain evidence="2">Foshan</strain>
    </source>
</reference>
<reference evidence="3" key="1">
    <citation type="journal article" date="2015" name="Proc. Natl. Acad. Sci. U.S.A.">
        <title>Genome sequence of the Asian Tiger mosquito, Aedes albopictus, reveals insights into its biology, genetics, and evolution.</title>
        <authorList>
            <person name="Chen X.G."/>
            <person name="Jiang X."/>
            <person name="Gu J."/>
            <person name="Xu M."/>
            <person name="Wu Y."/>
            <person name="Deng Y."/>
            <person name="Zhang C."/>
            <person name="Bonizzoni M."/>
            <person name="Dermauw W."/>
            <person name="Vontas J."/>
            <person name="Armbruster P."/>
            <person name="Huang X."/>
            <person name="Yang Y."/>
            <person name="Zhang H."/>
            <person name="He W."/>
            <person name="Peng H."/>
            <person name="Liu Y."/>
            <person name="Wu K."/>
            <person name="Chen J."/>
            <person name="Lirakis M."/>
            <person name="Topalis P."/>
            <person name="Van Leeuwen T."/>
            <person name="Hall A.B."/>
            <person name="Jiang X."/>
            <person name="Thorpe C."/>
            <person name="Mueller R.L."/>
            <person name="Sun C."/>
            <person name="Waterhouse R.M."/>
            <person name="Yan G."/>
            <person name="Tu Z.J."/>
            <person name="Fang X."/>
            <person name="James A.A."/>
        </authorList>
    </citation>
    <scope>NUCLEOTIDE SEQUENCE [LARGE SCALE GENOMIC DNA]</scope>
    <source>
        <strain evidence="3">Foshan</strain>
    </source>
</reference>
<accession>A0ABM1Y8S9</accession>
<sequence length="414" mass="46418">MNKSWKSFDLLLTTPSPTRTSRTFPRGTTVPSTSTRRIIAELKPNTSPRSSSTLQPIQLNASGDTTLIENDLSDDDDSERSTVKSVAISSSAVDCSAPSLDPKDVAIWDKSRPDSDIENLSEPQAPANDDPPLEISETSSDDSDCEAIHCKKEKRLKLDFLNHKSPGRRITDDIFTVENATELTISTELSSKWIKPIVTENSLSSKGTPMRKPSSTWKRLDESFRDNQPTTTAKSPPSCKWKTLNDTFRKNPAEIESDLTPENVPLPKTNEPSIQQDADTSFYDPTLQDQWPSRVKYRKGCPLSRFNQALQETAGLARFWLHEREMGLIPAYRKPVKIQTIGRIFGRIVITYHEPIQDEPGAVVEHILYVDPSEKQLKPLRKGSLIEVMYDLVPHNLTGRRVVHLGVSKIRAVS</sequence>
<name>A0ABM1Y8S9_AEDAL</name>
<dbReference type="EnsemblMetazoa" id="AALFPA23_006853.R9015">
    <property type="protein sequence ID" value="AALFPA23_006853.P9015"/>
    <property type="gene ID" value="AALFPA23_006853"/>
</dbReference>
<dbReference type="Proteomes" id="UP000069940">
    <property type="component" value="Unassembled WGS sequence"/>
</dbReference>
<organism evidence="2 3">
    <name type="scientific">Aedes albopictus</name>
    <name type="common">Asian tiger mosquito</name>
    <name type="synonym">Stegomyia albopicta</name>
    <dbReference type="NCBI Taxonomy" id="7160"/>
    <lineage>
        <taxon>Eukaryota</taxon>
        <taxon>Metazoa</taxon>
        <taxon>Ecdysozoa</taxon>
        <taxon>Arthropoda</taxon>
        <taxon>Hexapoda</taxon>
        <taxon>Insecta</taxon>
        <taxon>Pterygota</taxon>
        <taxon>Neoptera</taxon>
        <taxon>Endopterygota</taxon>
        <taxon>Diptera</taxon>
        <taxon>Nematocera</taxon>
        <taxon>Culicoidea</taxon>
        <taxon>Culicidae</taxon>
        <taxon>Culicinae</taxon>
        <taxon>Aedini</taxon>
        <taxon>Aedes</taxon>
        <taxon>Stegomyia</taxon>
    </lineage>
</organism>
<protein>
    <submittedName>
        <fullName evidence="2">Uncharacterized protein</fullName>
    </submittedName>
</protein>
<feature type="region of interest" description="Disordered" evidence="1">
    <location>
        <begin position="1"/>
        <end position="62"/>
    </location>
</feature>
<evidence type="ECO:0000313" key="2">
    <source>
        <dbReference type="EnsemblMetazoa" id="AALFPA23_006853.P9015"/>
    </source>
</evidence>
<dbReference type="RefSeq" id="XP_062702326.1">
    <property type="nucleotide sequence ID" value="XM_062846342.1"/>
</dbReference>
<feature type="compositionally biased region" description="Polar residues" evidence="1">
    <location>
        <begin position="270"/>
        <end position="279"/>
    </location>
</feature>
<feature type="region of interest" description="Disordered" evidence="1">
    <location>
        <begin position="254"/>
        <end position="285"/>
    </location>
</feature>